<keyword evidence="2" id="KW-1185">Reference proteome</keyword>
<sequence length="76" mass="8664">MNSLLSEKQRNDVLYMMAELIADEKDAILAVNKIELDSCFGDKLSISIGKLHHKGSKGFKYLVKNKWYVFGDGEIR</sequence>
<name>A0A4Y8ASY3_9FLAO</name>
<dbReference type="Proteomes" id="UP000298517">
    <property type="component" value="Unassembled WGS sequence"/>
</dbReference>
<reference evidence="1 2" key="1">
    <citation type="journal article" date="2011" name="J. Microbiol.">
        <title>Gramella jeungdoensis sp. nov., isolated from a solar saltern in Korea.</title>
        <authorList>
            <person name="Joung Y."/>
            <person name="Kim H."/>
            <person name="Jang T."/>
            <person name="Ahn T.S."/>
            <person name="Joh K."/>
        </authorList>
    </citation>
    <scope>NUCLEOTIDE SEQUENCE [LARGE SCALE GENOMIC DNA]</scope>
    <source>
        <strain evidence="1 2">KCTC 23123</strain>
    </source>
</reference>
<proteinExistence type="predicted"/>
<organism evidence="1 2">
    <name type="scientific">Gramella jeungdoensis</name>
    <dbReference type="NCBI Taxonomy" id="708091"/>
    <lineage>
        <taxon>Bacteria</taxon>
        <taxon>Pseudomonadati</taxon>
        <taxon>Bacteroidota</taxon>
        <taxon>Flavobacteriia</taxon>
        <taxon>Flavobacteriales</taxon>
        <taxon>Flavobacteriaceae</taxon>
        <taxon>Christiangramia</taxon>
    </lineage>
</organism>
<accession>A0A4Y8ASY3</accession>
<dbReference type="EMBL" id="SNQI01000002">
    <property type="protein sequence ID" value="TEW75001.1"/>
    <property type="molecule type" value="Genomic_DNA"/>
</dbReference>
<dbReference type="RefSeq" id="WP_134247371.1">
    <property type="nucleotide sequence ID" value="NZ_SNQI01000002.1"/>
</dbReference>
<comment type="caution">
    <text evidence="1">The sequence shown here is derived from an EMBL/GenBank/DDBJ whole genome shotgun (WGS) entry which is preliminary data.</text>
</comment>
<evidence type="ECO:0000313" key="2">
    <source>
        <dbReference type="Proteomes" id="UP000298517"/>
    </source>
</evidence>
<dbReference type="AlphaFoldDB" id="A0A4Y8ASY3"/>
<protein>
    <submittedName>
        <fullName evidence="1">Uncharacterized protein</fullName>
    </submittedName>
</protein>
<evidence type="ECO:0000313" key="1">
    <source>
        <dbReference type="EMBL" id="TEW75001.1"/>
    </source>
</evidence>
<gene>
    <name evidence="1" type="ORF">E2488_05600</name>
</gene>